<dbReference type="InterPro" id="IPR002659">
    <property type="entry name" value="Glyco_trans_31"/>
</dbReference>
<evidence type="ECO:0000256" key="11">
    <source>
        <dbReference type="ARBA" id="ARBA00043952"/>
    </source>
</evidence>
<sequence>MNQLLPLYTHFSGVLKHTSNICCLWVNMEKISWMYRVTRGRRRTLQNVTLLLVNSLCLFLIQKTIVLESCDKITSQKKVHDAQPLKMMTPSCDRNMSMNEMEGFFTFPSYIQDFLYYRHCRKFPELQTLPHKCDIPKGSGEPFFLLAIKSSPENYERRAVLRKTWAAGRLHQGMLIRTIFLIGTRGTGFKKKRYNKLLELENKKHADILQWDFNDNFYNLTLKQVLFLDWMQNWCPTVDFIFSGDDDVFANTDNMVDFLKAQGDNAGSKHLFVGHVLYESSPVRDVTSKYFVPEQIEKGDLYSAYCSGGGYLLSRFTAMTIFQMSHFITIMPIDDAYIGVCLKRAGLHPMDHRGFWADGLVIPSNQLDTLDPCHYREILLGHKFLPDQIFLLWNEIHRRDLKCGLTLDYD</sequence>
<comment type="pathway">
    <text evidence="11">Protein modification.</text>
</comment>
<keyword evidence="4" id="KW-0808">Transferase</keyword>
<dbReference type="Proteomes" id="UP000606274">
    <property type="component" value="Unassembled WGS sequence"/>
</dbReference>
<keyword evidence="8 12" id="KW-0333">Golgi apparatus</keyword>
<evidence type="ECO:0000313" key="13">
    <source>
        <dbReference type="EMBL" id="KAF7695724.1"/>
    </source>
</evidence>
<dbReference type="FunFam" id="3.90.550.50:FF:000009">
    <property type="entry name" value="Hexosyltransferase"/>
    <property type="match status" value="1"/>
</dbReference>
<reference evidence="13" key="1">
    <citation type="submission" date="2020-08" db="EMBL/GenBank/DDBJ databases">
        <title>Chromosome-level assembly of Southern catfish (Silurus meridionalis) provides insights into visual adaptation to the nocturnal and benthic lifestyles.</title>
        <authorList>
            <person name="Zhang Y."/>
            <person name="Wang D."/>
            <person name="Peng Z."/>
        </authorList>
    </citation>
    <scope>NUCLEOTIDE SEQUENCE</scope>
    <source>
        <strain evidence="13">SWU-2019-XX</strain>
        <tissue evidence="13">Muscle</tissue>
    </source>
</reference>
<evidence type="ECO:0000256" key="1">
    <source>
        <dbReference type="ARBA" id="ARBA00004323"/>
    </source>
</evidence>
<comment type="similarity">
    <text evidence="2 12">Belongs to the glycosyltransferase 31 family.</text>
</comment>
<dbReference type="GO" id="GO:0000139">
    <property type="term" value="C:Golgi membrane"/>
    <property type="evidence" value="ECO:0007669"/>
    <property type="project" value="UniProtKB-SubCell"/>
</dbReference>
<evidence type="ECO:0000256" key="7">
    <source>
        <dbReference type="ARBA" id="ARBA00022989"/>
    </source>
</evidence>
<keyword evidence="14" id="KW-1185">Reference proteome</keyword>
<evidence type="ECO:0000256" key="4">
    <source>
        <dbReference type="ARBA" id="ARBA00022679"/>
    </source>
</evidence>
<dbReference type="PANTHER" id="PTHR11214:SF23">
    <property type="entry name" value="N-ACETYLLACTOSAMINIDE BETA-1,3-N-ACETYLGLUCOSAMINYLTRANSFERASE 3"/>
    <property type="match status" value="1"/>
</dbReference>
<dbReference type="AlphaFoldDB" id="A0A8T0ARK4"/>
<dbReference type="EC" id="2.4.1.-" evidence="12"/>
<evidence type="ECO:0000256" key="8">
    <source>
        <dbReference type="ARBA" id="ARBA00023034"/>
    </source>
</evidence>
<dbReference type="Gene3D" id="3.90.550.50">
    <property type="match status" value="1"/>
</dbReference>
<keyword evidence="3 12" id="KW-0328">Glycosyltransferase</keyword>
<gene>
    <name evidence="13" type="ORF">HF521_007447</name>
</gene>
<keyword evidence="10" id="KW-0325">Glycoprotein</keyword>
<name>A0A8T0ARK4_SILME</name>
<evidence type="ECO:0000256" key="12">
    <source>
        <dbReference type="RuleBase" id="RU363063"/>
    </source>
</evidence>
<dbReference type="Pfam" id="PF01762">
    <property type="entry name" value="Galactosyl_T"/>
    <property type="match status" value="1"/>
</dbReference>
<keyword evidence="5" id="KW-0812">Transmembrane</keyword>
<evidence type="ECO:0000256" key="3">
    <source>
        <dbReference type="ARBA" id="ARBA00022676"/>
    </source>
</evidence>
<comment type="caution">
    <text evidence="13">The sequence shown here is derived from an EMBL/GenBank/DDBJ whole genome shotgun (WGS) entry which is preliminary data.</text>
</comment>
<comment type="subcellular location">
    <subcellularLocation>
        <location evidence="1 12">Golgi apparatus membrane</location>
        <topology evidence="1 12">Single-pass type II membrane protein</topology>
    </subcellularLocation>
</comment>
<accession>A0A8T0ARK4</accession>
<keyword evidence="7" id="KW-1133">Transmembrane helix</keyword>
<dbReference type="GO" id="GO:0030311">
    <property type="term" value="P:poly-N-acetyllactosamine biosynthetic process"/>
    <property type="evidence" value="ECO:0007669"/>
    <property type="project" value="TreeGrafter"/>
</dbReference>
<evidence type="ECO:0000313" key="14">
    <source>
        <dbReference type="Proteomes" id="UP000606274"/>
    </source>
</evidence>
<dbReference type="GO" id="GO:0008499">
    <property type="term" value="F:N-acetyl-beta-D-glucosaminide beta-(1,3)-galactosyltransferase activity"/>
    <property type="evidence" value="ECO:0007669"/>
    <property type="project" value="UniProtKB-ARBA"/>
</dbReference>
<evidence type="ECO:0000256" key="2">
    <source>
        <dbReference type="ARBA" id="ARBA00008661"/>
    </source>
</evidence>
<dbReference type="PANTHER" id="PTHR11214">
    <property type="entry name" value="BETA-1,3-N-ACETYLGLUCOSAMINYLTRANSFERASE"/>
    <property type="match status" value="1"/>
</dbReference>
<dbReference type="GO" id="GO:0016266">
    <property type="term" value="P:protein O-linked glycosylation via N-acetyl-galactosamine"/>
    <property type="evidence" value="ECO:0007669"/>
    <property type="project" value="UniProtKB-ARBA"/>
</dbReference>
<dbReference type="EMBL" id="JABFDY010000017">
    <property type="protein sequence ID" value="KAF7695724.1"/>
    <property type="molecule type" value="Genomic_DNA"/>
</dbReference>
<organism evidence="13 14">
    <name type="scientific">Silurus meridionalis</name>
    <name type="common">Southern catfish</name>
    <name type="synonym">Silurus soldatovi meridionalis</name>
    <dbReference type="NCBI Taxonomy" id="175797"/>
    <lineage>
        <taxon>Eukaryota</taxon>
        <taxon>Metazoa</taxon>
        <taxon>Chordata</taxon>
        <taxon>Craniata</taxon>
        <taxon>Vertebrata</taxon>
        <taxon>Euteleostomi</taxon>
        <taxon>Actinopterygii</taxon>
        <taxon>Neopterygii</taxon>
        <taxon>Teleostei</taxon>
        <taxon>Ostariophysi</taxon>
        <taxon>Siluriformes</taxon>
        <taxon>Siluridae</taxon>
        <taxon>Silurus</taxon>
    </lineage>
</organism>
<evidence type="ECO:0000256" key="9">
    <source>
        <dbReference type="ARBA" id="ARBA00023136"/>
    </source>
</evidence>
<proteinExistence type="inferred from homology"/>
<protein>
    <recommendedName>
        <fullName evidence="12">Hexosyltransferase</fullName>
        <ecNumber evidence="12">2.4.1.-</ecNumber>
    </recommendedName>
</protein>
<dbReference type="OrthoDB" id="2139606at2759"/>
<evidence type="ECO:0000256" key="6">
    <source>
        <dbReference type="ARBA" id="ARBA00022968"/>
    </source>
</evidence>
<keyword evidence="6" id="KW-0735">Signal-anchor</keyword>
<evidence type="ECO:0000256" key="10">
    <source>
        <dbReference type="ARBA" id="ARBA00023180"/>
    </source>
</evidence>
<keyword evidence="9" id="KW-0472">Membrane</keyword>
<evidence type="ECO:0000256" key="5">
    <source>
        <dbReference type="ARBA" id="ARBA00022692"/>
    </source>
</evidence>